<feature type="transmembrane region" description="Helical" evidence="1">
    <location>
        <begin position="94"/>
        <end position="113"/>
    </location>
</feature>
<evidence type="ECO:0000313" key="2">
    <source>
        <dbReference type="EMBL" id="CDM68156.1"/>
    </source>
</evidence>
<dbReference type="HOGENOM" id="CLU_1228158_0_0_9"/>
<name>W6RU64_9CLOT</name>
<evidence type="ECO:0000256" key="1">
    <source>
        <dbReference type="SAM" id="Phobius"/>
    </source>
</evidence>
<gene>
    <name evidence="2" type="ORF">CM240_0992</name>
</gene>
<protein>
    <submittedName>
        <fullName evidence="2">Putative membrane protein</fullName>
    </submittedName>
</protein>
<proteinExistence type="predicted"/>
<keyword evidence="1" id="KW-0472">Membrane</keyword>
<dbReference type="RefSeq" id="WP_044037033.1">
    <property type="nucleotide sequence ID" value="NZ_HG917868.1"/>
</dbReference>
<accession>W6RU64</accession>
<reference evidence="2 3" key="1">
    <citation type="submission" date="2013-11" db="EMBL/GenBank/DDBJ databases">
        <title>Complete genome sequence of Clostridum sp. M2/40.</title>
        <authorList>
            <person name="Wibberg D."/>
            <person name="Puehler A."/>
            <person name="Schlueter A."/>
        </authorList>
    </citation>
    <scope>NUCLEOTIDE SEQUENCE [LARGE SCALE GENOMIC DNA]</scope>
    <source>
        <strain evidence="3">M2/40</strain>
    </source>
</reference>
<keyword evidence="1" id="KW-0812">Transmembrane</keyword>
<dbReference type="PATRIC" id="fig|1216932.3.peg.980"/>
<keyword evidence="3" id="KW-1185">Reference proteome</keyword>
<dbReference type="EMBL" id="HG917868">
    <property type="protein sequence ID" value="CDM68156.1"/>
    <property type="molecule type" value="Genomic_DNA"/>
</dbReference>
<feature type="transmembrane region" description="Helical" evidence="1">
    <location>
        <begin position="119"/>
        <end position="139"/>
    </location>
</feature>
<sequence length="225" mass="27253">MIKIPNYSDKDFIIITDEEFKIKVFRKFKNFMISEIKGIYIDSKNQLIFLYKNEVYRFYIGKIKIGYRCFLDSFISNIHKNNPKKHIFFRTDNIGIIYPLLFLPSINSMYEFLFRQNNIKIFEIIAFILFILIVIYEFYYPKSIIVDTYNNDIKITHGFIIPLHKIYNKYKLIKSKQLDNCLVLKHHFLRYNLNLDFKKNDPYKLVLDDFINKLDNQKTVCSINK</sequence>
<dbReference type="AlphaFoldDB" id="W6RU64"/>
<dbReference type="KEGG" id="clt:CM240_0992"/>
<keyword evidence="1" id="KW-1133">Transmembrane helix</keyword>
<organism evidence="2 3">
    <name type="scientific">Clostridium bornimense</name>
    <dbReference type="NCBI Taxonomy" id="1216932"/>
    <lineage>
        <taxon>Bacteria</taxon>
        <taxon>Bacillati</taxon>
        <taxon>Bacillota</taxon>
        <taxon>Clostridia</taxon>
        <taxon>Eubacteriales</taxon>
        <taxon>Clostridiaceae</taxon>
        <taxon>Clostridium</taxon>
    </lineage>
</organism>
<dbReference type="Proteomes" id="UP000019426">
    <property type="component" value="Chromosome M2/40_rep1"/>
</dbReference>
<evidence type="ECO:0000313" key="3">
    <source>
        <dbReference type="Proteomes" id="UP000019426"/>
    </source>
</evidence>